<comment type="subcellular location">
    <subcellularLocation>
        <location evidence="1">Membrane</location>
        <topology evidence="1">Multi-pass membrane protein</topology>
    </subcellularLocation>
</comment>
<dbReference type="GO" id="GO:0005886">
    <property type="term" value="C:plasma membrane"/>
    <property type="evidence" value="ECO:0007669"/>
    <property type="project" value="TreeGrafter"/>
</dbReference>
<reference evidence="7 8" key="1">
    <citation type="submission" date="2018-11" db="EMBL/GenBank/DDBJ databases">
        <authorList>
            <consortium name="Pathogen Informatics"/>
        </authorList>
    </citation>
    <scope>NUCLEOTIDE SEQUENCE [LARGE SCALE GENOMIC DNA]</scope>
</reference>
<dbReference type="GO" id="GO:0055120">
    <property type="term" value="C:striated muscle dense body"/>
    <property type="evidence" value="ECO:0007669"/>
    <property type="project" value="TreeGrafter"/>
</dbReference>
<dbReference type="PANTHER" id="PTHR19444:SF13">
    <property type="entry name" value="PROTEIN UNC-93 HOMOLOG A"/>
    <property type="match status" value="1"/>
</dbReference>
<evidence type="ECO:0000256" key="3">
    <source>
        <dbReference type="ARBA" id="ARBA00022692"/>
    </source>
</evidence>
<feature type="transmembrane region" description="Helical" evidence="6">
    <location>
        <begin position="174"/>
        <end position="203"/>
    </location>
</feature>
<dbReference type="GO" id="GO:0006937">
    <property type="term" value="P:regulation of muscle contraction"/>
    <property type="evidence" value="ECO:0007669"/>
    <property type="project" value="TreeGrafter"/>
</dbReference>
<organism evidence="7 8">
    <name type="scientific">Cylicostephanus goldi</name>
    <name type="common">Nematode worm</name>
    <dbReference type="NCBI Taxonomy" id="71465"/>
    <lineage>
        <taxon>Eukaryota</taxon>
        <taxon>Metazoa</taxon>
        <taxon>Ecdysozoa</taxon>
        <taxon>Nematoda</taxon>
        <taxon>Chromadorea</taxon>
        <taxon>Rhabditida</taxon>
        <taxon>Rhabditina</taxon>
        <taxon>Rhabditomorpha</taxon>
        <taxon>Strongyloidea</taxon>
        <taxon>Strongylidae</taxon>
        <taxon>Cylicostephanus</taxon>
    </lineage>
</organism>
<feature type="transmembrane region" description="Helical" evidence="6">
    <location>
        <begin position="77"/>
        <end position="98"/>
    </location>
</feature>
<feature type="transmembrane region" description="Helical" evidence="6">
    <location>
        <begin position="21"/>
        <end position="44"/>
    </location>
</feature>
<name>A0A3P7QP96_CYLGO</name>
<dbReference type="Pfam" id="PF05978">
    <property type="entry name" value="UNC-93"/>
    <property type="match status" value="1"/>
</dbReference>
<feature type="transmembrane region" description="Helical" evidence="6">
    <location>
        <begin position="215"/>
        <end position="235"/>
    </location>
</feature>
<dbReference type="Gene3D" id="1.20.1250.20">
    <property type="entry name" value="MFS general substrate transporter like domains"/>
    <property type="match status" value="1"/>
</dbReference>
<dbReference type="InterPro" id="IPR036259">
    <property type="entry name" value="MFS_trans_sf"/>
</dbReference>
<dbReference type="InterPro" id="IPR051951">
    <property type="entry name" value="UNC-93_regulatory"/>
</dbReference>
<dbReference type="GO" id="GO:0015459">
    <property type="term" value="F:potassium channel regulator activity"/>
    <property type="evidence" value="ECO:0007669"/>
    <property type="project" value="TreeGrafter"/>
</dbReference>
<keyword evidence="8" id="KW-1185">Reference proteome</keyword>
<dbReference type="EMBL" id="UYRV01119806">
    <property type="protein sequence ID" value="VDN31919.1"/>
    <property type="molecule type" value="Genomic_DNA"/>
</dbReference>
<protein>
    <submittedName>
        <fullName evidence="7">Uncharacterized protein</fullName>
    </submittedName>
</protein>
<accession>A0A3P7QP96</accession>
<dbReference type="SUPFAM" id="SSF103473">
    <property type="entry name" value="MFS general substrate transporter"/>
    <property type="match status" value="1"/>
</dbReference>
<evidence type="ECO:0000256" key="6">
    <source>
        <dbReference type="SAM" id="Phobius"/>
    </source>
</evidence>
<comment type="similarity">
    <text evidence="2">Belongs to the unc-93 family.</text>
</comment>
<dbReference type="InterPro" id="IPR010291">
    <property type="entry name" value="Ion_channel_UNC-93"/>
</dbReference>
<keyword evidence="5 6" id="KW-0472">Membrane</keyword>
<evidence type="ECO:0000256" key="4">
    <source>
        <dbReference type="ARBA" id="ARBA00022989"/>
    </source>
</evidence>
<sequence length="272" mass="29935">MNLSDLTPLAAQNLERPHQRVYLSVCLTYLACAIVAVMIVSMFLNALHKDIVNRSKAPRFDADVLKQTFTNFKNPKILLLVPLTVFNGVEQAFVAGIFTKKPHQSRFAWALPSKIVIPKNQLYRTWKKSSASVLLCKCSNILDILKALSKSILTPWSESLCCIMSYVASNRAKAFVGCGLGVSQIGFVCTAFGVSDAICSLFFGPLIKLFGRMPLFVFGAVNNMLMIVTLMIWPLNPADKAILYVSGSVWGMADAVWNTQINGEGLLANFDS</sequence>
<keyword evidence="3 6" id="KW-0812">Transmembrane</keyword>
<evidence type="ECO:0000256" key="5">
    <source>
        <dbReference type="ARBA" id="ARBA00023136"/>
    </source>
</evidence>
<dbReference type="Proteomes" id="UP000271889">
    <property type="component" value="Unassembled WGS sequence"/>
</dbReference>
<evidence type="ECO:0000256" key="1">
    <source>
        <dbReference type="ARBA" id="ARBA00004141"/>
    </source>
</evidence>
<dbReference type="PANTHER" id="PTHR19444">
    <property type="entry name" value="UNC-93 RELATED"/>
    <property type="match status" value="1"/>
</dbReference>
<evidence type="ECO:0000256" key="2">
    <source>
        <dbReference type="ARBA" id="ARBA00009172"/>
    </source>
</evidence>
<keyword evidence="4 6" id="KW-1133">Transmembrane helix</keyword>
<gene>
    <name evidence="7" type="ORF">CGOC_LOCUS11961</name>
</gene>
<dbReference type="OrthoDB" id="47330at2759"/>
<evidence type="ECO:0000313" key="8">
    <source>
        <dbReference type="Proteomes" id="UP000271889"/>
    </source>
</evidence>
<dbReference type="GO" id="GO:0043266">
    <property type="term" value="P:regulation of potassium ion transport"/>
    <property type="evidence" value="ECO:0007669"/>
    <property type="project" value="TreeGrafter"/>
</dbReference>
<evidence type="ECO:0000313" key="7">
    <source>
        <dbReference type="EMBL" id="VDN31919.1"/>
    </source>
</evidence>
<dbReference type="AlphaFoldDB" id="A0A3P7QP96"/>
<proteinExistence type="inferred from homology"/>